<evidence type="ECO:0000256" key="1">
    <source>
        <dbReference type="ARBA" id="ARBA00022670"/>
    </source>
</evidence>
<feature type="region of interest" description="Disordered" evidence="3">
    <location>
        <begin position="1"/>
        <end position="93"/>
    </location>
</feature>
<organism evidence="5 6">
    <name type="scientific">Arabidopsis arenosa</name>
    <name type="common">Sand rock-cress</name>
    <name type="synonym">Cardaminopsis arenosa</name>
    <dbReference type="NCBI Taxonomy" id="38785"/>
    <lineage>
        <taxon>Eukaryota</taxon>
        <taxon>Viridiplantae</taxon>
        <taxon>Streptophyta</taxon>
        <taxon>Embryophyta</taxon>
        <taxon>Tracheophyta</taxon>
        <taxon>Spermatophyta</taxon>
        <taxon>Magnoliopsida</taxon>
        <taxon>eudicotyledons</taxon>
        <taxon>Gunneridae</taxon>
        <taxon>Pentapetalae</taxon>
        <taxon>rosids</taxon>
        <taxon>malvids</taxon>
        <taxon>Brassicales</taxon>
        <taxon>Brassicaceae</taxon>
        <taxon>Camelineae</taxon>
        <taxon>Arabidopsis</taxon>
    </lineage>
</organism>
<dbReference type="EMBL" id="LR999451">
    <property type="protein sequence ID" value="CAE5959306.1"/>
    <property type="molecule type" value="Genomic_DNA"/>
</dbReference>
<dbReference type="InterPro" id="IPR003653">
    <property type="entry name" value="Peptidase_C48_C"/>
</dbReference>
<reference evidence="5" key="1">
    <citation type="submission" date="2021-01" db="EMBL/GenBank/DDBJ databases">
        <authorList>
            <person name="Bezrukov I."/>
        </authorList>
    </citation>
    <scope>NUCLEOTIDE SEQUENCE</scope>
</reference>
<dbReference type="AlphaFoldDB" id="A0A8S1ZHC0"/>
<sequence>MGDGVDLNNPTVQKASLQGDVSDINPNHEVDLPVNTSVISNDGTNLESGVSKNSISSPGEEAKSESHEAGQMGSEPILADVPSQSNVVGNPGERRSKRLRTISSKLDGRFQFDNKDVRKKPLSNKVIDALLKFSRHILRTDDVDEELLNTNFISHLCRLFPKFSKAPVPEDFQFPKALIDAVSGVGELDRAQLYNI</sequence>
<name>A0A8S1ZHC0_ARAAE</name>
<dbReference type="Proteomes" id="UP000682877">
    <property type="component" value="Chromosome 1"/>
</dbReference>
<feature type="domain" description="Ubiquitin-like protease family profile" evidence="4">
    <location>
        <begin position="122"/>
        <end position="191"/>
    </location>
</feature>
<accession>A0A8S1ZHC0</accession>
<gene>
    <name evidence="5" type="ORF">AARE701A_LOCUS2842</name>
</gene>
<evidence type="ECO:0000313" key="5">
    <source>
        <dbReference type="EMBL" id="CAE5959306.1"/>
    </source>
</evidence>
<dbReference type="Pfam" id="PF02902">
    <property type="entry name" value="Peptidase_C48"/>
    <property type="match status" value="1"/>
</dbReference>
<keyword evidence="2" id="KW-0378">Hydrolase</keyword>
<dbReference type="GO" id="GO:0006508">
    <property type="term" value="P:proteolysis"/>
    <property type="evidence" value="ECO:0007669"/>
    <property type="project" value="UniProtKB-KW"/>
</dbReference>
<feature type="compositionally biased region" description="Polar residues" evidence="3">
    <location>
        <begin position="34"/>
        <end position="57"/>
    </location>
</feature>
<evidence type="ECO:0000256" key="2">
    <source>
        <dbReference type="ARBA" id="ARBA00022801"/>
    </source>
</evidence>
<evidence type="ECO:0000259" key="4">
    <source>
        <dbReference type="Pfam" id="PF02902"/>
    </source>
</evidence>
<keyword evidence="6" id="KW-1185">Reference proteome</keyword>
<evidence type="ECO:0000313" key="6">
    <source>
        <dbReference type="Proteomes" id="UP000682877"/>
    </source>
</evidence>
<protein>
    <recommendedName>
        <fullName evidence="4">Ubiquitin-like protease family profile domain-containing protein</fullName>
    </recommendedName>
</protein>
<keyword evidence="1" id="KW-0645">Protease</keyword>
<proteinExistence type="predicted"/>
<evidence type="ECO:0000256" key="3">
    <source>
        <dbReference type="SAM" id="MobiDB-lite"/>
    </source>
</evidence>
<dbReference type="GO" id="GO:0008234">
    <property type="term" value="F:cysteine-type peptidase activity"/>
    <property type="evidence" value="ECO:0007669"/>
    <property type="project" value="InterPro"/>
</dbReference>